<dbReference type="InterPro" id="IPR005311">
    <property type="entry name" value="PBP_dimer"/>
</dbReference>
<comment type="catalytic activity">
    <reaction evidence="1">
        <text>a beta-lactam + H2O = a substituted beta-amino acid</text>
        <dbReference type="Rhea" id="RHEA:20401"/>
        <dbReference type="ChEBI" id="CHEBI:15377"/>
        <dbReference type="ChEBI" id="CHEBI:35627"/>
        <dbReference type="ChEBI" id="CHEBI:140347"/>
        <dbReference type="EC" id="3.5.2.6"/>
    </reaction>
</comment>
<comment type="subcellular location">
    <subcellularLocation>
        <location evidence="2">Membrane</location>
    </subcellularLocation>
</comment>
<dbReference type="OrthoDB" id="9766847at2"/>
<dbReference type="GO" id="GO:0071555">
    <property type="term" value="P:cell wall organization"/>
    <property type="evidence" value="ECO:0007669"/>
    <property type="project" value="TreeGrafter"/>
</dbReference>
<comment type="similarity">
    <text evidence="3">Belongs to the transpeptidase family.</text>
</comment>
<evidence type="ECO:0000259" key="12">
    <source>
        <dbReference type="Pfam" id="PF03717"/>
    </source>
</evidence>
<dbReference type="GO" id="GO:0008658">
    <property type="term" value="F:penicillin binding"/>
    <property type="evidence" value="ECO:0007669"/>
    <property type="project" value="InterPro"/>
</dbReference>
<dbReference type="SUPFAM" id="SSF56519">
    <property type="entry name" value="Penicillin binding protein dimerisation domain"/>
    <property type="match status" value="1"/>
</dbReference>
<dbReference type="EMBL" id="SOAU01000001">
    <property type="protein sequence ID" value="TDT15990.1"/>
    <property type="molecule type" value="Genomic_DNA"/>
</dbReference>
<proteinExistence type="inferred from homology"/>
<dbReference type="PANTHER" id="PTHR30627:SF6">
    <property type="entry name" value="BETA-LACTAMASE YBXI-RELATED"/>
    <property type="match status" value="1"/>
</dbReference>
<evidence type="ECO:0000256" key="3">
    <source>
        <dbReference type="ARBA" id="ARBA00007171"/>
    </source>
</evidence>
<dbReference type="SUPFAM" id="SSF56601">
    <property type="entry name" value="beta-lactamase/transpeptidase-like"/>
    <property type="match status" value="1"/>
</dbReference>
<keyword evidence="9" id="KW-0046">Antibiotic resistance</keyword>
<evidence type="ECO:0000256" key="9">
    <source>
        <dbReference type="ARBA" id="ARBA00023251"/>
    </source>
</evidence>
<dbReference type="Pfam" id="PF03717">
    <property type="entry name" value="PBP_dimer"/>
    <property type="match status" value="1"/>
</dbReference>
<evidence type="ECO:0000313" key="13">
    <source>
        <dbReference type="EMBL" id="TDT15990.1"/>
    </source>
</evidence>
<gene>
    <name evidence="13" type="ORF">BDK89_1572</name>
</gene>
<organism evidence="13 14">
    <name type="scientific">Ilumatobacter fluminis</name>
    <dbReference type="NCBI Taxonomy" id="467091"/>
    <lineage>
        <taxon>Bacteria</taxon>
        <taxon>Bacillati</taxon>
        <taxon>Actinomycetota</taxon>
        <taxon>Acidimicrobiia</taxon>
        <taxon>Acidimicrobiales</taxon>
        <taxon>Ilumatobacteraceae</taxon>
        <taxon>Ilumatobacter</taxon>
    </lineage>
</organism>
<name>A0A4R7HYV9_9ACTN</name>
<keyword evidence="8" id="KW-0472">Membrane</keyword>
<dbReference type="PANTHER" id="PTHR30627">
    <property type="entry name" value="PEPTIDOGLYCAN D,D-TRANSPEPTIDASE"/>
    <property type="match status" value="1"/>
</dbReference>
<dbReference type="GO" id="GO:0008800">
    <property type="term" value="F:beta-lactamase activity"/>
    <property type="evidence" value="ECO:0007669"/>
    <property type="project" value="UniProtKB-EC"/>
</dbReference>
<feature type="domain" description="Penicillin-binding protein dimerisation" evidence="12">
    <location>
        <begin position="54"/>
        <end position="228"/>
    </location>
</feature>
<comment type="similarity">
    <text evidence="4">Belongs to the class-D beta-lactamase family.</text>
</comment>
<dbReference type="RefSeq" id="WP_133868397.1">
    <property type="nucleotide sequence ID" value="NZ_SOAU01000001.1"/>
</dbReference>
<evidence type="ECO:0000259" key="11">
    <source>
        <dbReference type="Pfam" id="PF00905"/>
    </source>
</evidence>
<dbReference type="InterPro" id="IPR036138">
    <property type="entry name" value="PBP_dimer_sf"/>
</dbReference>
<evidence type="ECO:0000256" key="8">
    <source>
        <dbReference type="ARBA" id="ARBA00023136"/>
    </source>
</evidence>
<keyword evidence="14" id="KW-1185">Reference proteome</keyword>
<evidence type="ECO:0000256" key="1">
    <source>
        <dbReference type="ARBA" id="ARBA00001526"/>
    </source>
</evidence>
<sequence>MAIDRRAARLGVLAFVGLALFSLLGVRLWFLQTVKADELQETITVSRTRTVQLAPERGRIVDVEGRILADNERVLSVGVDWDVLRRKSEREDIFTRLSGWVDVPVETMEENFDPSGRTVNPFLPYIVREDIDEPTAIAILERAEDFPGVSIETSWKRTYPYGQHAAHVVGYMGAITAEQVDDFEEAGYLLDERVGQFGVERSMESVLHGSWGYRIIEVDAANRPVRVIEEVPPINGFDVQLTIDLEAQQYLEQSLETTLIARRSQTADNPVVTKPDGTREKMDLTQPDRVSYKAPAASGVIMDYTTGDVLAIASYPGFDNRWFEAGISGDKFQEVFPVTDDPDKSILVNRAVQGRYNLGSTFKPFTAYAALNTNLLSAGDFYLDQGRYTLSDESVSSDKCTSGLVKCEYKNATCGNGLPCRYGSVNVESALAVSSDTFFYRIGEEIMLQNEFQPVLQNQVRLFGFGADNGIELPFEFDGTVPDAELKQLYAERGVISEAEGQDYYVGDNVQLSIGQGLLSATPLQLTTGYAAIANGGFVMQPTIVKAIWNPGLPDSETVGFVDFSRGTVFEDRSEPELIRQIPMPDEIRLPIVQGLRRVIYGPGVDSDFYHKTTGEWLFADYPRGSEAIPLAGKTGTAQGFGNYPWNDSSAFSAFSTDEERPWVVTAYMEKAGYGSQAAAPVVKCNFLALAGLTPMDQVELAEPLDVTSNLAAEPQQMPDANRPGGPACWQSRFDNGVLTDPQGVE</sequence>
<evidence type="ECO:0000313" key="14">
    <source>
        <dbReference type="Proteomes" id="UP000294558"/>
    </source>
</evidence>
<dbReference type="Gene3D" id="3.40.710.10">
    <property type="entry name" value="DD-peptidase/beta-lactamase superfamily"/>
    <property type="match status" value="1"/>
</dbReference>
<accession>A0A4R7HYV9</accession>
<protein>
    <recommendedName>
        <fullName evidence="5">beta-lactamase</fullName>
        <ecNumber evidence="5">3.5.2.6</ecNumber>
    </recommendedName>
</protein>
<keyword evidence="7" id="KW-0378">Hydrolase</keyword>
<feature type="domain" description="Penicillin-binding protein transpeptidase" evidence="11">
    <location>
        <begin position="298"/>
        <end position="684"/>
    </location>
</feature>
<dbReference type="Proteomes" id="UP000294558">
    <property type="component" value="Unassembled WGS sequence"/>
</dbReference>
<reference evidence="13 14" key="1">
    <citation type="submission" date="2019-03" db="EMBL/GenBank/DDBJ databases">
        <title>Sequencing the genomes of 1000 actinobacteria strains.</title>
        <authorList>
            <person name="Klenk H.-P."/>
        </authorList>
    </citation>
    <scope>NUCLEOTIDE SEQUENCE [LARGE SCALE GENOMIC DNA]</scope>
    <source>
        <strain evidence="13 14">DSM 18936</strain>
    </source>
</reference>
<evidence type="ECO:0000256" key="4">
    <source>
        <dbReference type="ARBA" id="ARBA00007898"/>
    </source>
</evidence>
<feature type="region of interest" description="Disordered" evidence="10">
    <location>
        <begin position="716"/>
        <end position="746"/>
    </location>
</feature>
<evidence type="ECO:0000256" key="10">
    <source>
        <dbReference type="SAM" id="MobiDB-lite"/>
    </source>
</evidence>
<dbReference type="InterPro" id="IPR012338">
    <property type="entry name" value="Beta-lactam/transpept-like"/>
</dbReference>
<evidence type="ECO:0000256" key="7">
    <source>
        <dbReference type="ARBA" id="ARBA00022801"/>
    </source>
</evidence>
<dbReference type="Pfam" id="PF00905">
    <property type="entry name" value="Transpeptidase"/>
    <property type="match status" value="1"/>
</dbReference>
<keyword evidence="6" id="KW-0732">Signal</keyword>
<evidence type="ECO:0000256" key="2">
    <source>
        <dbReference type="ARBA" id="ARBA00004370"/>
    </source>
</evidence>
<dbReference type="InterPro" id="IPR001460">
    <property type="entry name" value="PCN-bd_Tpept"/>
</dbReference>
<evidence type="ECO:0000256" key="5">
    <source>
        <dbReference type="ARBA" id="ARBA00012865"/>
    </source>
</evidence>
<dbReference type="InterPro" id="IPR050515">
    <property type="entry name" value="Beta-lactam/transpept"/>
</dbReference>
<evidence type="ECO:0000256" key="6">
    <source>
        <dbReference type="ARBA" id="ARBA00022729"/>
    </source>
</evidence>
<dbReference type="Gene3D" id="3.30.1390.30">
    <property type="entry name" value="Penicillin-binding protein 2a, domain 3"/>
    <property type="match status" value="1"/>
</dbReference>
<dbReference type="GO" id="GO:0046677">
    <property type="term" value="P:response to antibiotic"/>
    <property type="evidence" value="ECO:0007669"/>
    <property type="project" value="UniProtKB-KW"/>
</dbReference>
<comment type="caution">
    <text evidence="13">The sequence shown here is derived from an EMBL/GenBank/DDBJ whole genome shotgun (WGS) entry which is preliminary data.</text>
</comment>
<dbReference type="AlphaFoldDB" id="A0A4R7HYV9"/>
<dbReference type="EC" id="3.5.2.6" evidence="5"/>
<dbReference type="Gene3D" id="3.90.1310.10">
    <property type="entry name" value="Penicillin-binding protein 2a (Domain 2)"/>
    <property type="match status" value="1"/>
</dbReference>
<dbReference type="GO" id="GO:0005886">
    <property type="term" value="C:plasma membrane"/>
    <property type="evidence" value="ECO:0007669"/>
    <property type="project" value="TreeGrafter"/>
</dbReference>